<proteinExistence type="predicted"/>
<dbReference type="Proteomes" id="UP000238220">
    <property type="component" value="Unassembled WGS sequence"/>
</dbReference>
<dbReference type="InterPro" id="IPR021734">
    <property type="entry name" value="DUF3303"/>
</dbReference>
<protein>
    <recommendedName>
        <fullName evidence="3">DUF3303 domain-containing protein</fullName>
    </recommendedName>
</protein>
<evidence type="ECO:0008006" key="3">
    <source>
        <dbReference type="Google" id="ProtNLM"/>
    </source>
</evidence>
<sequence length="124" mass="13656">MLFLVSWNAAPECRDAAVDRFLETLDRKTEGVKLVGRWHAVGPVAGFALAEAADSQAIMLWVGHWTDLFAVTVYPAINDEQLRQAITRGKHNSPSEARRSIEIPAGFLAANADKLRPARSETAR</sequence>
<dbReference type="AlphaFoldDB" id="A0A2S5TKL8"/>
<evidence type="ECO:0000313" key="2">
    <source>
        <dbReference type="Proteomes" id="UP000238220"/>
    </source>
</evidence>
<dbReference type="RefSeq" id="WP_104228293.1">
    <property type="nucleotide sequence ID" value="NZ_PSNW01000001.1"/>
</dbReference>
<comment type="caution">
    <text evidence="1">The sequence shown here is derived from an EMBL/GenBank/DDBJ whole genome shotgun (WGS) entry which is preliminary data.</text>
</comment>
<gene>
    <name evidence="1" type="ORF">C3942_00025</name>
</gene>
<accession>A0A2S5TKL8</accession>
<reference evidence="1 2" key="1">
    <citation type="submission" date="2018-02" db="EMBL/GenBank/DDBJ databases">
        <title>Genome sequencing of Solimonas sp. HR-BB.</title>
        <authorList>
            <person name="Lee Y."/>
            <person name="Jeon C.O."/>
        </authorList>
    </citation>
    <scope>NUCLEOTIDE SEQUENCE [LARGE SCALE GENOMIC DNA]</scope>
    <source>
        <strain evidence="1 2">HR-BB</strain>
    </source>
</reference>
<evidence type="ECO:0000313" key="1">
    <source>
        <dbReference type="EMBL" id="PPE75328.1"/>
    </source>
</evidence>
<dbReference type="Pfam" id="PF11746">
    <property type="entry name" value="DUF3303"/>
    <property type="match status" value="1"/>
</dbReference>
<dbReference type="OrthoDB" id="9801877at2"/>
<keyword evidence="2" id="KW-1185">Reference proteome</keyword>
<organism evidence="1 2">
    <name type="scientific">Solimonas fluminis</name>
    <dbReference type="NCBI Taxonomy" id="2086571"/>
    <lineage>
        <taxon>Bacteria</taxon>
        <taxon>Pseudomonadati</taxon>
        <taxon>Pseudomonadota</taxon>
        <taxon>Gammaproteobacteria</taxon>
        <taxon>Nevskiales</taxon>
        <taxon>Nevskiaceae</taxon>
        <taxon>Solimonas</taxon>
    </lineage>
</organism>
<name>A0A2S5TKL8_9GAMM</name>
<dbReference type="EMBL" id="PSNW01000001">
    <property type="protein sequence ID" value="PPE75328.1"/>
    <property type="molecule type" value="Genomic_DNA"/>
</dbReference>